<evidence type="ECO:0008006" key="3">
    <source>
        <dbReference type="Google" id="ProtNLM"/>
    </source>
</evidence>
<comment type="caution">
    <text evidence="1">The sequence shown here is derived from an EMBL/GenBank/DDBJ whole genome shotgun (WGS) entry which is preliminary data.</text>
</comment>
<name>A0A8J3P4X0_9ACTN</name>
<keyword evidence="2" id="KW-1185">Reference proteome</keyword>
<accession>A0A8J3P4X0</accession>
<dbReference type="EMBL" id="BONI01000002">
    <property type="protein sequence ID" value="GIG03797.1"/>
    <property type="molecule type" value="Genomic_DNA"/>
</dbReference>
<dbReference type="Proteomes" id="UP000630887">
    <property type="component" value="Unassembled WGS sequence"/>
</dbReference>
<dbReference type="RefSeq" id="WP_203688255.1">
    <property type="nucleotide sequence ID" value="NZ_BAAALC010000001.1"/>
</dbReference>
<dbReference type="AlphaFoldDB" id="A0A8J3P4X0"/>
<protein>
    <recommendedName>
        <fullName evidence="3">DUF2188 domain-containing protein</fullName>
    </recommendedName>
</protein>
<evidence type="ECO:0000313" key="2">
    <source>
        <dbReference type="Proteomes" id="UP000630887"/>
    </source>
</evidence>
<sequence>MRYFEVVANHDVWDVLDGDQVVGVHRRKPEAVWQAIAAARSNAPARLSVIAADGHIENITDFQTSRTTTSRPPFGVPSADR</sequence>
<gene>
    <name evidence="1" type="ORF">Cco03nite_04970</name>
</gene>
<reference evidence="1 2" key="1">
    <citation type="submission" date="2021-01" db="EMBL/GenBank/DDBJ databases">
        <title>Whole genome shotgun sequence of Catellatospora coxensis NBRC 107359.</title>
        <authorList>
            <person name="Komaki H."/>
            <person name="Tamura T."/>
        </authorList>
    </citation>
    <scope>NUCLEOTIDE SEQUENCE [LARGE SCALE GENOMIC DNA]</scope>
    <source>
        <strain evidence="1 2">NBRC 107359</strain>
    </source>
</reference>
<evidence type="ECO:0000313" key="1">
    <source>
        <dbReference type="EMBL" id="GIG03797.1"/>
    </source>
</evidence>
<organism evidence="1 2">
    <name type="scientific">Catellatospora coxensis</name>
    <dbReference type="NCBI Taxonomy" id="310354"/>
    <lineage>
        <taxon>Bacteria</taxon>
        <taxon>Bacillati</taxon>
        <taxon>Actinomycetota</taxon>
        <taxon>Actinomycetes</taxon>
        <taxon>Micromonosporales</taxon>
        <taxon>Micromonosporaceae</taxon>
        <taxon>Catellatospora</taxon>
    </lineage>
</organism>
<proteinExistence type="predicted"/>